<sequence length="168" mass="19222">MKYELYVKGEFENIKGLSCDQTYPAIVTCTACDYTHPKVVIITDESSIKEKGVYKCNWEMKCHSCRNDIKITIKNPETLTKTLLKDKYDDDFEISYNPVVKDRCSLSLFETSGGEISEVKKVGLNVLTEDDQLFLNKTVDDKRTLADSYGGGKMYSILNFELEIKRVK</sequence>
<dbReference type="Proteomes" id="UP000034350">
    <property type="component" value="Unassembled WGS sequence"/>
</dbReference>
<evidence type="ECO:0000313" key="1">
    <source>
        <dbReference type="EMBL" id="KKO76284.1"/>
    </source>
</evidence>
<dbReference type="VEuPathDB" id="MicrosporidiaDB:NCER_100240"/>
<accession>A0A0F9ZFY7</accession>
<dbReference type="Pfam" id="PF05907">
    <property type="entry name" value="CXXC_Zn-b_euk"/>
    <property type="match status" value="1"/>
</dbReference>
<evidence type="ECO:0000313" key="2">
    <source>
        <dbReference type="Proteomes" id="UP000034350"/>
    </source>
</evidence>
<dbReference type="SUPFAM" id="SSF141678">
    <property type="entry name" value="MAL13P1.257-like"/>
    <property type="match status" value="1"/>
</dbReference>
<dbReference type="AlphaFoldDB" id="A0A0F9ZFY7"/>
<reference evidence="1 2" key="1">
    <citation type="journal article" date="2015" name="Environ. Microbiol.">
        <title>Genome analyses suggest the presence of polyploidy and recent human-driven expansions in eight global populations of the honeybee pathogen Nosema ceranae.</title>
        <authorList>
            <person name="Pelin A."/>
            <person name="Selman M."/>
            <person name="Aris-Brosou S."/>
            <person name="Farinelli L."/>
            <person name="Corradi N."/>
        </authorList>
    </citation>
    <scope>NUCLEOTIDE SEQUENCE [LARGE SCALE GENOMIC DNA]</scope>
    <source>
        <strain evidence="1 2">PA08 1199</strain>
    </source>
</reference>
<proteinExistence type="predicted"/>
<dbReference type="RefSeq" id="XP_024332026.1">
    <property type="nucleotide sequence ID" value="XM_024475823.1"/>
</dbReference>
<dbReference type="VEuPathDB" id="MicrosporidiaDB:AAJ76_5000122810"/>
<dbReference type="EMBL" id="JPQZ01000005">
    <property type="protein sequence ID" value="KKO76284.1"/>
    <property type="molecule type" value="Genomic_DNA"/>
</dbReference>
<dbReference type="OrthoDB" id="2189688at2759"/>
<comment type="caution">
    <text evidence="1">The sequence shown here is derived from an EMBL/GenBank/DDBJ whole genome shotgun (WGS) entry which is preliminary data.</text>
</comment>
<dbReference type="GeneID" id="36320770"/>
<keyword evidence="2" id="KW-1185">Reference proteome</keyword>
<protein>
    <submittedName>
        <fullName evidence="1">Uncharacterized protein</fullName>
    </submittedName>
</protein>
<dbReference type="InterPro" id="IPR008584">
    <property type="entry name" value="CXXC_Zn-binding_euk"/>
</dbReference>
<name>A0A0F9ZFY7_9MICR</name>
<organism evidence="1 2">
    <name type="scientific">Vairimorpha ceranae</name>
    <dbReference type="NCBI Taxonomy" id="40302"/>
    <lineage>
        <taxon>Eukaryota</taxon>
        <taxon>Fungi</taxon>
        <taxon>Fungi incertae sedis</taxon>
        <taxon>Microsporidia</taxon>
        <taxon>Nosematidae</taxon>
        <taxon>Vairimorpha</taxon>
    </lineage>
</organism>
<gene>
    <name evidence="1" type="ORF">AAJ76_5000122810</name>
</gene>